<keyword evidence="9" id="KW-1185">Reference proteome</keyword>
<evidence type="ECO:0000256" key="5">
    <source>
        <dbReference type="ARBA" id="ARBA00031739"/>
    </source>
</evidence>
<evidence type="ECO:0000256" key="4">
    <source>
        <dbReference type="ARBA" id="ARBA00023242"/>
    </source>
</evidence>
<dbReference type="Pfam" id="PF00076">
    <property type="entry name" value="RRM_1"/>
    <property type="match status" value="1"/>
</dbReference>
<dbReference type="InterPro" id="IPR012677">
    <property type="entry name" value="Nucleotide-bd_a/b_plait_sf"/>
</dbReference>
<feature type="compositionally biased region" description="Basic residues" evidence="7">
    <location>
        <begin position="210"/>
        <end position="225"/>
    </location>
</feature>
<dbReference type="KEGG" id="soy:115891159"/>
<dbReference type="GeneID" id="115891159"/>
<evidence type="ECO:0000256" key="2">
    <source>
        <dbReference type="ARBA" id="ARBA00021080"/>
    </source>
</evidence>
<dbReference type="SMART" id="SM00360">
    <property type="entry name" value="RRM"/>
    <property type="match status" value="1"/>
</dbReference>
<feature type="compositionally biased region" description="Basic and acidic residues" evidence="7">
    <location>
        <begin position="414"/>
        <end position="435"/>
    </location>
</feature>
<comment type="subcellular location">
    <subcellularLocation>
        <location evidence="1">Nucleus</location>
    </subcellularLocation>
</comment>
<feature type="compositionally biased region" description="Low complexity" evidence="7">
    <location>
        <begin position="316"/>
        <end position="331"/>
    </location>
</feature>
<sequence>MTEEVGVDKMKNELNDVIRNWSKFAKVYDPIKCGSIDGTDVVAHDRAVERAQKATYRPNRFVKGRPECTVFVSRLNHDTTKDTIKEIFSKHGKIKRFRMVKDIVTGMPKGYAFVEYEEERAAEDAYRLTNKQVVDGNTIFVDFECERLLKGWKPRRLGGGFGGKKESGQLRFGGRDRPFKKPIALELIEEEEEKKRKEKERRRREEERHHKEHGKRTRKRSRPRNSRSPASRERHSPPRKHPRLSPAKDNPRKSPISDHRGRSRSPQRRKSPRSPQRRKSPRSPPRGRSRSPVGNSVPRKQYSPQRDKISHERNIKSPSRSSGSYRKSPSSHLDHLKPKPRYHSPINDSFSRPRHSPEKDRNSYSQRPFSKGLDNYEPLTNDRFNDSRDRGSFRPESPGRQRFRSRESSPYFSHKVDRRNSPQTNRDRYYSSPLHHVDRCQEDYARANQNNLSKDIDNQYSYHQQNQQPVDFSYSSFPKEPRPRSPFEKDKYISPPRGTEFSRRSEERKPLYRENRKSPPPRYNARQISPRRNFRQNYDDRENRRRSPLNNSFKRYSVRDSRRY</sequence>
<dbReference type="GO" id="GO:0000398">
    <property type="term" value="P:mRNA splicing, via spliceosome"/>
    <property type="evidence" value="ECO:0007669"/>
    <property type="project" value="TreeGrafter"/>
</dbReference>
<dbReference type="InParanoid" id="A0A6J2YVW7"/>
<evidence type="ECO:0000313" key="9">
    <source>
        <dbReference type="Proteomes" id="UP000504635"/>
    </source>
</evidence>
<dbReference type="InterPro" id="IPR035979">
    <property type="entry name" value="RBD_domain_sf"/>
</dbReference>
<dbReference type="PANTHER" id="PTHR13952">
    <property type="entry name" value="U1 SMALL NUCLEAR RIBONUCLEOPROTEIN 70 KD"/>
    <property type="match status" value="1"/>
</dbReference>
<dbReference type="AlphaFoldDB" id="A0A6J2YVW7"/>
<evidence type="ECO:0000259" key="8">
    <source>
        <dbReference type="PROSITE" id="PS50102"/>
    </source>
</evidence>
<dbReference type="InterPro" id="IPR051183">
    <property type="entry name" value="U1_U11-U12_snRNP_70-35kDa"/>
</dbReference>
<name>A0A6J2YVW7_SITOR</name>
<gene>
    <name evidence="10" type="primary">LOC115891159</name>
</gene>
<accession>A0A6J2YVW7</accession>
<evidence type="ECO:0000256" key="1">
    <source>
        <dbReference type="ARBA" id="ARBA00004123"/>
    </source>
</evidence>
<feature type="compositionally biased region" description="Basic and acidic residues" evidence="7">
    <location>
        <begin position="163"/>
        <end position="178"/>
    </location>
</feature>
<feature type="compositionally biased region" description="Basic and acidic residues" evidence="7">
    <location>
        <begin position="249"/>
        <end position="260"/>
    </location>
</feature>
<protein>
    <recommendedName>
        <fullName evidence="2">U11/U12 small nuclear ribonucleoprotein 35 kDa protein</fullName>
    </recommendedName>
    <alternativeName>
        <fullName evidence="5">U1 snRNP-binding protein homolog</fullName>
    </alternativeName>
</protein>
<feature type="compositionally biased region" description="Basic residues" evidence="7">
    <location>
        <begin position="261"/>
        <end position="289"/>
    </location>
</feature>
<evidence type="ECO:0000313" key="10">
    <source>
        <dbReference type="RefSeq" id="XP_030767422.1"/>
    </source>
</evidence>
<dbReference type="RefSeq" id="XP_030767422.1">
    <property type="nucleotide sequence ID" value="XM_030911562.1"/>
</dbReference>
<dbReference type="GO" id="GO:0071011">
    <property type="term" value="C:precatalytic spliceosome"/>
    <property type="evidence" value="ECO:0007669"/>
    <property type="project" value="TreeGrafter"/>
</dbReference>
<dbReference type="PROSITE" id="PS50102">
    <property type="entry name" value="RRM"/>
    <property type="match status" value="1"/>
</dbReference>
<feature type="region of interest" description="Disordered" evidence="7">
    <location>
        <begin position="156"/>
        <end position="178"/>
    </location>
</feature>
<feature type="compositionally biased region" description="Basic and acidic residues" evidence="7">
    <location>
        <begin position="305"/>
        <end position="315"/>
    </location>
</feature>
<dbReference type="InterPro" id="IPR000504">
    <property type="entry name" value="RRM_dom"/>
</dbReference>
<feature type="compositionally biased region" description="Basic and acidic residues" evidence="7">
    <location>
        <begin position="383"/>
        <end position="407"/>
    </location>
</feature>
<dbReference type="GO" id="GO:0017069">
    <property type="term" value="F:snRNA binding"/>
    <property type="evidence" value="ECO:0007669"/>
    <property type="project" value="TreeGrafter"/>
</dbReference>
<dbReference type="SUPFAM" id="SSF54928">
    <property type="entry name" value="RNA-binding domain, RBD"/>
    <property type="match status" value="1"/>
</dbReference>
<evidence type="ECO:0000256" key="7">
    <source>
        <dbReference type="SAM" id="MobiDB-lite"/>
    </source>
</evidence>
<keyword evidence="4" id="KW-0539">Nucleus</keyword>
<dbReference type="Proteomes" id="UP000504635">
    <property type="component" value="Unplaced"/>
</dbReference>
<evidence type="ECO:0000256" key="3">
    <source>
        <dbReference type="ARBA" id="ARBA00022884"/>
    </source>
</evidence>
<dbReference type="PANTHER" id="PTHR13952:SF6">
    <property type="entry name" value="U11_U12 SMALL NUCLEAR RIBONUCLEOPROTEIN 35 KDA PROTEIN"/>
    <property type="match status" value="1"/>
</dbReference>
<feature type="domain" description="RRM" evidence="8">
    <location>
        <begin position="68"/>
        <end position="146"/>
    </location>
</feature>
<reference evidence="10" key="1">
    <citation type="submission" date="2025-08" db="UniProtKB">
        <authorList>
            <consortium name="RefSeq"/>
        </authorList>
    </citation>
    <scope>IDENTIFICATION</scope>
    <source>
        <tissue evidence="10">Gonads</tissue>
    </source>
</reference>
<keyword evidence="3 6" id="KW-0694">RNA-binding</keyword>
<feature type="compositionally biased region" description="Basic and acidic residues" evidence="7">
    <location>
        <begin position="500"/>
        <end position="517"/>
    </location>
</feature>
<proteinExistence type="predicted"/>
<organism evidence="9 10">
    <name type="scientific">Sitophilus oryzae</name>
    <name type="common">Rice weevil</name>
    <name type="synonym">Curculio oryzae</name>
    <dbReference type="NCBI Taxonomy" id="7048"/>
    <lineage>
        <taxon>Eukaryota</taxon>
        <taxon>Metazoa</taxon>
        <taxon>Ecdysozoa</taxon>
        <taxon>Arthropoda</taxon>
        <taxon>Hexapoda</taxon>
        <taxon>Insecta</taxon>
        <taxon>Pterygota</taxon>
        <taxon>Neoptera</taxon>
        <taxon>Endopterygota</taxon>
        <taxon>Coleoptera</taxon>
        <taxon>Polyphaga</taxon>
        <taxon>Cucujiformia</taxon>
        <taxon>Curculionidae</taxon>
        <taxon>Dryophthorinae</taxon>
        <taxon>Sitophilus</taxon>
    </lineage>
</organism>
<feature type="compositionally biased region" description="Basic and acidic residues" evidence="7">
    <location>
        <begin position="479"/>
        <end position="492"/>
    </location>
</feature>
<dbReference type="GO" id="GO:0003729">
    <property type="term" value="F:mRNA binding"/>
    <property type="evidence" value="ECO:0007669"/>
    <property type="project" value="TreeGrafter"/>
</dbReference>
<dbReference type="OrthoDB" id="6159137at2759"/>
<feature type="region of interest" description="Disordered" evidence="7">
    <location>
        <begin position="471"/>
        <end position="564"/>
    </location>
</feature>
<dbReference type="FunFam" id="3.30.70.330:FF:000132">
    <property type="entry name" value="Small nuclear ribonucleoprotein U11/U12 subunit 35"/>
    <property type="match status" value="1"/>
</dbReference>
<dbReference type="Gene3D" id="3.30.70.330">
    <property type="match status" value="1"/>
</dbReference>
<evidence type="ECO:0000256" key="6">
    <source>
        <dbReference type="PROSITE-ProRule" id="PRU00176"/>
    </source>
</evidence>
<feature type="region of interest" description="Disordered" evidence="7">
    <location>
        <begin position="192"/>
        <end position="435"/>
    </location>
</feature>